<organism evidence="1 2">
    <name type="scientific">Persea americana</name>
    <name type="common">Avocado</name>
    <dbReference type="NCBI Taxonomy" id="3435"/>
    <lineage>
        <taxon>Eukaryota</taxon>
        <taxon>Viridiplantae</taxon>
        <taxon>Streptophyta</taxon>
        <taxon>Embryophyta</taxon>
        <taxon>Tracheophyta</taxon>
        <taxon>Spermatophyta</taxon>
        <taxon>Magnoliopsida</taxon>
        <taxon>Magnoliidae</taxon>
        <taxon>Laurales</taxon>
        <taxon>Lauraceae</taxon>
        <taxon>Persea</taxon>
    </lineage>
</organism>
<dbReference type="EMBL" id="CM056818">
    <property type="protein sequence ID" value="KAJ8622268.1"/>
    <property type="molecule type" value="Genomic_DNA"/>
</dbReference>
<evidence type="ECO:0000313" key="1">
    <source>
        <dbReference type="EMBL" id="KAJ8622268.1"/>
    </source>
</evidence>
<sequence>MSFVLTSSLSDAPNKHHLEGNKTSEVVRKSVNYVPEIWGDRFVALSPENLKPDAQTQQRANELKEEVRRMLRTVDDHLQELNLIDAVQRLGVAYHFEEEIAQALLRMYKSGRDYSDDLHAVALQFRLLRQGGYDVSPDVFKKFKDEQGRFKRTLAGDTRSLLGLYEAAHMGTHGENILDEAIAFTREHLNLALPCLNPPFSTLVELALELPLRKRIERLQTSYYISIYQEDKDRSDILLQFAKRDFNLLQLLHQQELREVSMWWKSWDFAAKLPFIRDRIVECYFWILAVYFEPQYSRARKMMTKIISLTSIMDDIYDVHGTLEELEPYTDAIQRWDRSIIDQFPDYMKLHFSALLDTIENFEEELALEGKSYRIPYLKQAFKEVSKGYLIEAQWSNSGHVPTLEEYMTNALMSSGYPMLSVVSYVGMGDVATKEAFDWGVSMPKLIEVAAAISRLKNDITSNQLEQERVHVASIIQLYMNENGSTYEEACEKCRRMAADAWKDINKECLKPLPAPMPILMRIVNLTRAIEVFYHHRDGYTNPTYETKERVLSVLVNPIPV</sequence>
<protein>
    <submittedName>
        <fullName evidence="1">Uncharacterized protein</fullName>
    </submittedName>
</protein>
<proteinExistence type="predicted"/>
<reference evidence="1 2" key="1">
    <citation type="journal article" date="2022" name="Hortic Res">
        <title>A haplotype resolved chromosomal level avocado genome allows analysis of novel avocado genes.</title>
        <authorList>
            <person name="Nath O."/>
            <person name="Fletcher S.J."/>
            <person name="Hayward A."/>
            <person name="Shaw L.M."/>
            <person name="Masouleh A.K."/>
            <person name="Furtado A."/>
            <person name="Henry R.J."/>
            <person name="Mitter N."/>
        </authorList>
    </citation>
    <scope>NUCLEOTIDE SEQUENCE [LARGE SCALE GENOMIC DNA]</scope>
    <source>
        <strain evidence="2">cv. Hass</strain>
    </source>
</reference>
<evidence type="ECO:0000313" key="2">
    <source>
        <dbReference type="Proteomes" id="UP001234297"/>
    </source>
</evidence>
<gene>
    <name evidence="1" type="ORF">MRB53_030797</name>
</gene>
<dbReference type="Proteomes" id="UP001234297">
    <property type="component" value="Chromosome 10"/>
</dbReference>
<name>A0ACC2KMB3_PERAE</name>
<accession>A0ACC2KMB3</accession>
<keyword evidence="2" id="KW-1185">Reference proteome</keyword>
<comment type="caution">
    <text evidence="1">The sequence shown here is derived from an EMBL/GenBank/DDBJ whole genome shotgun (WGS) entry which is preliminary data.</text>
</comment>